<dbReference type="Gene3D" id="3.30.1330.130">
    <property type="match status" value="1"/>
</dbReference>
<accession>A0A1M7USL2</accession>
<keyword evidence="1" id="KW-0732">Signal</keyword>
<dbReference type="Proteomes" id="UP000184096">
    <property type="component" value="Chromosome I"/>
</dbReference>
<evidence type="ECO:0000313" key="3">
    <source>
        <dbReference type="EMBL" id="SHN85915.1"/>
    </source>
</evidence>
<dbReference type="Pfam" id="PF02663">
    <property type="entry name" value="FmdE"/>
    <property type="match status" value="1"/>
</dbReference>
<proteinExistence type="predicted"/>
<dbReference type="SUPFAM" id="SSF143555">
    <property type="entry name" value="FwdE-like"/>
    <property type="match status" value="1"/>
</dbReference>
<protein>
    <submittedName>
        <fullName evidence="3">FmdE, Molybdenum formylmethanofuran dehydrogenase operon</fullName>
    </submittedName>
</protein>
<keyword evidence="4" id="KW-1185">Reference proteome</keyword>
<feature type="domain" description="Formylmethanofuran dehydrogenase subunit E" evidence="2">
    <location>
        <begin position="41"/>
        <end position="140"/>
    </location>
</feature>
<feature type="chain" id="PRO_5012658469" evidence="1">
    <location>
        <begin position="29"/>
        <end position="168"/>
    </location>
</feature>
<dbReference type="OrthoDB" id="510583at2"/>
<evidence type="ECO:0000313" key="4">
    <source>
        <dbReference type="Proteomes" id="UP000184096"/>
    </source>
</evidence>
<feature type="signal peptide" evidence="1">
    <location>
        <begin position="1"/>
        <end position="28"/>
    </location>
</feature>
<name>A0A1M7USL2_9BRAD</name>
<dbReference type="EMBL" id="LT670849">
    <property type="protein sequence ID" value="SHN85915.1"/>
    <property type="molecule type" value="Genomic_DNA"/>
</dbReference>
<dbReference type="AlphaFoldDB" id="A0A1M7USL2"/>
<sequence length="168" mass="17972">MSMETSLKTPKLLAAALLLSLGFSPARSETREQWIEWGAKIHGAFGAFIPVGIRIGLDAKERLKADARGLSVTYYGGEKPPCPCVADGVMIATQSSPGQGTLQMASEKAPAGMMAAIVIRNRKTGEALRYSISDDWLPAILGWNKLDPAGRFDAAMAARHLFDSEPAP</sequence>
<reference evidence="4" key="1">
    <citation type="submission" date="2016-11" db="EMBL/GenBank/DDBJ databases">
        <authorList>
            <person name="Varghese N."/>
            <person name="Submissions S."/>
        </authorList>
    </citation>
    <scope>NUCLEOTIDE SEQUENCE [LARGE SCALE GENOMIC DNA]</scope>
    <source>
        <strain evidence="4">GAS401</strain>
    </source>
</reference>
<gene>
    <name evidence="3" type="ORF">SAMN05444170_6481</name>
</gene>
<evidence type="ECO:0000256" key="1">
    <source>
        <dbReference type="SAM" id="SignalP"/>
    </source>
</evidence>
<organism evidence="3 4">
    <name type="scientific">Bradyrhizobium erythrophlei</name>
    <dbReference type="NCBI Taxonomy" id="1437360"/>
    <lineage>
        <taxon>Bacteria</taxon>
        <taxon>Pseudomonadati</taxon>
        <taxon>Pseudomonadota</taxon>
        <taxon>Alphaproteobacteria</taxon>
        <taxon>Hyphomicrobiales</taxon>
        <taxon>Nitrobacteraceae</taxon>
        <taxon>Bradyrhizobium</taxon>
    </lineage>
</organism>
<evidence type="ECO:0000259" key="2">
    <source>
        <dbReference type="Pfam" id="PF02663"/>
    </source>
</evidence>
<dbReference type="InterPro" id="IPR003814">
    <property type="entry name" value="FmdEsu_dom"/>
</dbReference>